<feature type="repeat" description="ANK" evidence="3">
    <location>
        <begin position="200"/>
        <end position="224"/>
    </location>
</feature>
<name>A0A2B7YQW1_POLH7</name>
<keyword evidence="1" id="KW-0677">Repeat</keyword>
<dbReference type="Gene3D" id="1.25.40.20">
    <property type="entry name" value="Ankyrin repeat-containing domain"/>
    <property type="match status" value="2"/>
</dbReference>
<dbReference type="PROSITE" id="PS50297">
    <property type="entry name" value="ANK_REP_REGION"/>
    <property type="match status" value="4"/>
</dbReference>
<evidence type="ECO:0000256" key="1">
    <source>
        <dbReference type="ARBA" id="ARBA00022737"/>
    </source>
</evidence>
<feature type="repeat" description="ANK" evidence="3">
    <location>
        <begin position="134"/>
        <end position="166"/>
    </location>
</feature>
<dbReference type="PANTHER" id="PTHR24189">
    <property type="entry name" value="MYOTROPHIN"/>
    <property type="match status" value="1"/>
</dbReference>
<dbReference type="Proteomes" id="UP000224634">
    <property type="component" value="Unassembled WGS sequence"/>
</dbReference>
<evidence type="ECO:0000256" key="2">
    <source>
        <dbReference type="ARBA" id="ARBA00023043"/>
    </source>
</evidence>
<feature type="repeat" description="ANK" evidence="3">
    <location>
        <begin position="68"/>
        <end position="100"/>
    </location>
</feature>
<dbReference type="STRING" id="1447883.A0A2B7YQW1"/>
<feature type="repeat" description="ANK" evidence="3">
    <location>
        <begin position="167"/>
        <end position="199"/>
    </location>
</feature>
<protein>
    <submittedName>
        <fullName evidence="4">Uncharacterized protein</fullName>
    </submittedName>
</protein>
<dbReference type="SMART" id="SM00248">
    <property type="entry name" value="ANK"/>
    <property type="match status" value="5"/>
</dbReference>
<dbReference type="PROSITE" id="PS50088">
    <property type="entry name" value="ANK_REPEAT"/>
    <property type="match status" value="5"/>
</dbReference>
<proteinExistence type="predicted"/>
<dbReference type="Pfam" id="PF12796">
    <property type="entry name" value="Ank_2"/>
    <property type="match status" value="2"/>
</dbReference>
<keyword evidence="2 3" id="KW-0040">ANK repeat</keyword>
<feature type="repeat" description="ANK" evidence="3">
    <location>
        <begin position="101"/>
        <end position="133"/>
    </location>
</feature>
<dbReference type="InterPro" id="IPR050745">
    <property type="entry name" value="Multifunctional_regulatory"/>
</dbReference>
<dbReference type="AlphaFoldDB" id="A0A2B7YQW1"/>
<dbReference type="OrthoDB" id="4188641at2759"/>
<accession>A0A2B7YQW1</accession>
<dbReference type="SUPFAM" id="SSF48403">
    <property type="entry name" value="Ankyrin repeat"/>
    <property type="match status" value="1"/>
</dbReference>
<organism evidence="4 5">
    <name type="scientific">Polytolypa hystricis (strain UAMH7299)</name>
    <dbReference type="NCBI Taxonomy" id="1447883"/>
    <lineage>
        <taxon>Eukaryota</taxon>
        <taxon>Fungi</taxon>
        <taxon>Dikarya</taxon>
        <taxon>Ascomycota</taxon>
        <taxon>Pezizomycotina</taxon>
        <taxon>Eurotiomycetes</taxon>
        <taxon>Eurotiomycetidae</taxon>
        <taxon>Onygenales</taxon>
        <taxon>Onygenales incertae sedis</taxon>
        <taxon>Polytolypa</taxon>
    </lineage>
</organism>
<dbReference type="InterPro" id="IPR036770">
    <property type="entry name" value="Ankyrin_rpt-contain_sf"/>
</dbReference>
<dbReference type="PANTHER" id="PTHR24189:SF50">
    <property type="entry name" value="ANKYRIN REPEAT AND SOCS BOX PROTEIN 2"/>
    <property type="match status" value="1"/>
</dbReference>
<reference evidence="4 5" key="1">
    <citation type="submission" date="2017-10" db="EMBL/GenBank/DDBJ databases">
        <title>Comparative genomics in systemic dimorphic fungi from Ajellomycetaceae.</title>
        <authorList>
            <person name="Munoz J.F."/>
            <person name="Mcewen J.G."/>
            <person name="Clay O.K."/>
            <person name="Cuomo C.A."/>
        </authorList>
    </citation>
    <scope>NUCLEOTIDE SEQUENCE [LARGE SCALE GENOMIC DNA]</scope>
    <source>
        <strain evidence="4 5">UAMH7299</strain>
    </source>
</reference>
<evidence type="ECO:0000313" key="4">
    <source>
        <dbReference type="EMBL" id="PGH23560.1"/>
    </source>
</evidence>
<evidence type="ECO:0000256" key="3">
    <source>
        <dbReference type="PROSITE-ProRule" id="PRU00023"/>
    </source>
</evidence>
<evidence type="ECO:0000313" key="5">
    <source>
        <dbReference type="Proteomes" id="UP000224634"/>
    </source>
</evidence>
<sequence length="282" mass="30617">MESGNADLSREDIDYLGPQPQGFDRLHTAQVEQLKLMLSHIADGSFDTRLIDHAGESLLRGWTQAPIYDPAPISIASRHGHLDSVKLLLKNGSAIDSNPSRGLTLLCFAAMSGCEETVKLLLENRAEVDSKSNDEKTPLAWAAQYNAEAVVKLLLEKGAEIESKSKDGQTPLAWAAYSDCEAAVKLLLQKGAEIDSKSDDGKTPLAWAATRADVGVVNLLLEQGKADPNSIDKHGRTPLYIMQQAIGEIPFLSGPYIEKDNGRIILFAVVKEGLATRVRCIL</sequence>
<dbReference type="InterPro" id="IPR002110">
    <property type="entry name" value="Ankyrin_rpt"/>
</dbReference>
<comment type="caution">
    <text evidence="4">The sequence shown here is derived from an EMBL/GenBank/DDBJ whole genome shotgun (WGS) entry which is preliminary data.</text>
</comment>
<gene>
    <name evidence="4" type="ORF">AJ80_02340</name>
</gene>
<keyword evidence="5" id="KW-1185">Reference proteome</keyword>
<dbReference type="EMBL" id="PDNA01000022">
    <property type="protein sequence ID" value="PGH23560.1"/>
    <property type="molecule type" value="Genomic_DNA"/>
</dbReference>